<accession>A0A4U5JAU6</accession>
<dbReference type="RefSeq" id="WP_137275826.1">
    <property type="nucleotide sequence ID" value="NZ_QKNX01000002.1"/>
</dbReference>
<name>A0A4U5JAU6_9EURY</name>
<dbReference type="InterPro" id="IPR052158">
    <property type="entry name" value="INH-QAR"/>
</dbReference>
<evidence type="ECO:0000313" key="3">
    <source>
        <dbReference type="Proteomes" id="UP000308037"/>
    </source>
</evidence>
<comment type="caution">
    <text evidence="2">The sequence shown here is derived from an EMBL/GenBank/DDBJ whole genome shotgun (WGS) entry which is preliminary data.</text>
</comment>
<dbReference type="Pfam" id="PF01965">
    <property type="entry name" value="DJ-1_PfpI"/>
    <property type="match status" value="1"/>
</dbReference>
<dbReference type="SUPFAM" id="SSF52317">
    <property type="entry name" value="Class I glutamine amidotransferase-like"/>
    <property type="match status" value="1"/>
</dbReference>
<protein>
    <submittedName>
        <fullName evidence="2">DJ-1/PfpI family protein</fullName>
    </submittedName>
</protein>
<feature type="domain" description="DJ-1/PfpI" evidence="1">
    <location>
        <begin position="3"/>
        <end position="172"/>
    </location>
</feature>
<dbReference type="OrthoDB" id="8348at2157"/>
<dbReference type="Gene3D" id="3.40.50.880">
    <property type="match status" value="1"/>
</dbReference>
<dbReference type="CDD" id="cd03139">
    <property type="entry name" value="GATase1_PfpI_2"/>
    <property type="match status" value="1"/>
</dbReference>
<dbReference type="AlphaFoldDB" id="A0A4U5JAU6"/>
<dbReference type="PANTHER" id="PTHR43130:SF3">
    <property type="entry name" value="HTH-TYPE TRANSCRIPTIONAL REGULATOR RV1931C"/>
    <property type="match status" value="1"/>
</dbReference>
<evidence type="ECO:0000313" key="2">
    <source>
        <dbReference type="EMBL" id="TKR25924.1"/>
    </source>
</evidence>
<dbReference type="EMBL" id="QKNX01000002">
    <property type="protein sequence ID" value="TKR25924.1"/>
    <property type="molecule type" value="Genomic_DNA"/>
</dbReference>
<dbReference type="InterPro" id="IPR002818">
    <property type="entry name" value="DJ-1/PfpI"/>
</dbReference>
<keyword evidence="3" id="KW-1185">Reference proteome</keyword>
<evidence type="ECO:0000259" key="1">
    <source>
        <dbReference type="Pfam" id="PF01965"/>
    </source>
</evidence>
<sequence length="193" mass="20931">MDVEILLFDGYDELDAIGPYEVFRLAGARTDSIDASLVTLDPTDVIEARSGLRVQPDGVVSEHPEMLLVPGGGWSDRDSPGVRREYERGEIPDALADRFDSGTTLASVCTGSLLFVAAGVLEGRPAATHHTAHDDFREMGIDLREERFVDDGRVLTASGITSGFDLALHIVERECGEAVADAVARELEYERAI</sequence>
<reference evidence="2 3" key="1">
    <citation type="submission" date="2019-04" db="EMBL/GenBank/DDBJ databases">
        <title>Natronomonas sp. F20-122 a newhaloarchaeon isolated from a saline saltern of Isla Bacuta, Huelva, Spain.</title>
        <authorList>
            <person name="Duran-Viseras A."/>
            <person name="Sanchez-Porro C."/>
            <person name="Ventosa A."/>
        </authorList>
    </citation>
    <scope>NUCLEOTIDE SEQUENCE [LARGE SCALE GENOMIC DNA]</scope>
    <source>
        <strain evidence="2 3">F20-122</strain>
    </source>
</reference>
<dbReference type="PANTHER" id="PTHR43130">
    <property type="entry name" value="ARAC-FAMILY TRANSCRIPTIONAL REGULATOR"/>
    <property type="match status" value="1"/>
</dbReference>
<proteinExistence type="predicted"/>
<dbReference type="InterPro" id="IPR029062">
    <property type="entry name" value="Class_I_gatase-like"/>
</dbReference>
<dbReference type="Proteomes" id="UP000308037">
    <property type="component" value="Unassembled WGS sequence"/>
</dbReference>
<gene>
    <name evidence="2" type="ORF">DM868_05365</name>
</gene>
<organism evidence="2 3">
    <name type="scientific">Natronomonas salsuginis</name>
    <dbReference type="NCBI Taxonomy" id="2217661"/>
    <lineage>
        <taxon>Archaea</taxon>
        <taxon>Methanobacteriati</taxon>
        <taxon>Methanobacteriota</taxon>
        <taxon>Stenosarchaea group</taxon>
        <taxon>Halobacteria</taxon>
        <taxon>Halobacteriales</taxon>
        <taxon>Natronomonadaceae</taxon>
        <taxon>Natronomonas</taxon>
    </lineage>
</organism>